<dbReference type="EMBL" id="CP004393">
    <property type="protein sequence ID" value="AJE45283.1"/>
    <property type="molecule type" value="Genomic_DNA"/>
</dbReference>
<dbReference type="SUPFAM" id="SSF53955">
    <property type="entry name" value="Lysozyme-like"/>
    <property type="match status" value="1"/>
</dbReference>
<dbReference type="KEGG" id="cid:P73_0568"/>
<proteinExistence type="predicted"/>
<dbReference type="Gene3D" id="1.10.530.10">
    <property type="match status" value="1"/>
</dbReference>
<dbReference type="HOGENOM" id="CLU_076880_1_0_5"/>
<dbReference type="RefSeq" id="WP_052453012.1">
    <property type="nucleotide sequence ID" value="NZ_CP004393.1"/>
</dbReference>
<dbReference type="Proteomes" id="UP000031521">
    <property type="component" value="Chromosome"/>
</dbReference>
<evidence type="ECO:0000313" key="2">
    <source>
        <dbReference type="EMBL" id="AJE45283.1"/>
    </source>
</evidence>
<dbReference type="AlphaFoldDB" id="A0A0B5DNX0"/>
<keyword evidence="1" id="KW-0732">Signal</keyword>
<evidence type="ECO:0000256" key="1">
    <source>
        <dbReference type="SAM" id="SignalP"/>
    </source>
</evidence>
<dbReference type="InterPro" id="IPR023346">
    <property type="entry name" value="Lysozyme-like_dom_sf"/>
</dbReference>
<name>A0A0B5DNX0_9RHOB</name>
<feature type="chain" id="PRO_5002113936" evidence="1">
    <location>
        <begin position="29"/>
        <end position="253"/>
    </location>
</feature>
<protein>
    <submittedName>
        <fullName evidence="2">Uncharacterized protein</fullName>
    </submittedName>
</protein>
<sequence length="253" mass="27393">MTCKSRFAFLCLICAVILCVTAPRPATAEALLPGATMPLVTGAGLPLIEVATRPITPVGPSLFSGRAEGGLFAPAPPRVPASARGHRLRDGGLAPAHVEKLRQIIGRAESRRDGYDAVQHGAKRPPPKRPTRMTLGEIFDWIRDTPGQPHAIGRYQFIPATLARLVTELDLGPEVIFSPAVQDRLSDLLLAEAGIFEVGQGMISRRQFMNNLAEIWAGLPTSSGRSHYHGYAGNRATISWAEFEREMARIFPG</sequence>
<accession>A0A0B5DNX0</accession>
<evidence type="ECO:0000313" key="3">
    <source>
        <dbReference type="Proteomes" id="UP000031521"/>
    </source>
</evidence>
<organism evidence="2 3">
    <name type="scientific">Celeribacter indicus</name>
    <dbReference type="NCBI Taxonomy" id="1208324"/>
    <lineage>
        <taxon>Bacteria</taxon>
        <taxon>Pseudomonadati</taxon>
        <taxon>Pseudomonadota</taxon>
        <taxon>Alphaproteobacteria</taxon>
        <taxon>Rhodobacterales</taxon>
        <taxon>Roseobacteraceae</taxon>
        <taxon>Celeribacter</taxon>
    </lineage>
</organism>
<gene>
    <name evidence="2" type="ORF">P73_0568</name>
</gene>
<dbReference type="STRING" id="1208324.P73_0568"/>
<feature type="signal peptide" evidence="1">
    <location>
        <begin position="1"/>
        <end position="28"/>
    </location>
</feature>
<reference evidence="2 3" key="1">
    <citation type="journal article" date="2014" name="Int. J. Syst. Evol. Microbiol.">
        <title>Celeribacter indicus sp. nov., a polycyclic aromatic hydrocarbon-degrading bacterium from deep-sea sediment and reclassification of Huaishuia halophila as Celeribacter halophilus comb. nov.</title>
        <authorList>
            <person name="Lai Q."/>
            <person name="Cao J."/>
            <person name="Yuan J."/>
            <person name="Li F."/>
            <person name="Shao Z."/>
        </authorList>
    </citation>
    <scope>NUCLEOTIDE SEQUENCE [LARGE SCALE GENOMIC DNA]</scope>
    <source>
        <strain evidence="2">P73</strain>
    </source>
</reference>
<keyword evidence="3" id="KW-1185">Reference proteome</keyword>